<dbReference type="OrthoDB" id="8418771at2"/>
<sequence length="100" mass="11817">MKIYDTLYEALKDLNKRGYTLNFNIKNDHLACQEKDIYWHPEEYEITEVYRFEGMTDPDEQSIVYAIESKDGDRGVLISAYGIYADPLNDDLVKKLHIHR</sequence>
<evidence type="ECO:0000313" key="2">
    <source>
        <dbReference type="Proteomes" id="UP000315971"/>
    </source>
</evidence>
<dbReference type="AlphaFoldDB" id="A0A521BEW8"/>
<keyword evidence="2" id="KW-1185">Reference proteome</keyword>
<gene>
    <name evidence="1" type="ORF">SAMN06265350_102124</name>
</gene>
<organism evidence="1 2">
    <name type="scientific">Solitalea koreensis</name>
    <dbReference type="NCBI Taxonomy" id="543615"/>
    <lineage>
        <taxon>Bacteria</taxon>
        <taxon>Pseudomonadati</taxon>
        <taxon>Bacteroidota</taxon>
        <taxon>Sphingobacteriia</taxon>
        <taxon>Sphingobacteriales</taxon>
        <taxon>Sphingobacteriaceae</taxon>
        <taxon>Solitalea</taxon>
    </lineage>
</organism>
<dbReference type="EMBL" id="FXSZ01000002">
    <property type="protein sequence ID" value="SMO45270.1"/>
    <property type="molecule type" value="Genomic_DNA"/>
</dbReference>
<protein>
    <recommendedName>
        <fullName evidence="3">Phosphoribosylpyrophosphate synthetase</fullName>
    </recommendedName>
</protein>
<accession>A0A521BEW8</accession>
<dbReference type="Proteomes" id="UP000315971">
    <property type="component" value="Unassembled WGS sequence"/>
</dbReference>
<dbReference type="RefSeq" id="WP_142601584.1">
    <property type="nucleotide sequence ID" value="NZ_FXSZ01000002.1"/>
</dbReference>
<name>A0A521BEW8_9SPHI</name>
<proteinExistence type="predicted"/>
<evidence type="ECO:0008006" key="3">
    <source>
        <dbReference type="Google" id="ProtNLM"/>
    </source>
</evidence>
<evidence type="ECO:0000313" key="1">
    <source>
        <dbReference type="EMBL" id="SMO45270.1"/>
    </source>
</evidence>
<reference evidence="1 2" key="1">
    <citation type="submission" date="2017-05" db="EMBL/GenBank/DDBJ databases">
        <authorList>
            <person name="Varghese N."/>
            <person name="Submissions S."/>
        </authorList>
    </citation>
    <scope>NUCLEOTIDE SEQUENCE [LARGE SCALE GENOMIC DNA]</scope>
    <source>
        <strain evidence="1 2">DSM 21342</strain>
    </source>
</reference>